<dbReference type="InterPro" id="IPR029052">
    <property type="entry name" value="Metallo-depent_PP-like"/>
</dbReference>
<evidence type="ECO:0000259" key="2">
    <source>
        <dbReference type="PROSITE" id="PS00125"/>
    </source>
</evidence>
<evidence type="ECO:0000313" key="3">
    <source>
        <dbReference type="EMBL" id="KAK2708011.1"/>
    </source>
</evidence>
<evidence type="ECO:0000256" key="1">
    <source>
        <dbReference type="RuleBase" id="RU004273"/>
    </source>
</evidence>
<organism evidence="3 4">
    <name type="scientific">Artemia franciscana</name>
    <name type="common">Brine shrimp</name>
    <name type="synonym">Artemia sanfranciscana</name>
    <dbReference type="NCBI Taxonomy" id="6661"/>
    <lineage>
        <taxon>Eukaryota</taxon>
        <taxon>Metazoa</taxon>
        <taxon>Ecdysozoa</taxon>
        <taxon>Arthropoda</taxon>
        <taxon>Crustacea</taxon>
        <taxon>Branchiopoda</taxon>
        <taxon>Anostraca</taxon>
        <taxon>Artemiidae</taxon>
        <taxon>Artemia</taxon>
    </lineage>
</organism>
<gene>
    <name evidence="3" type="ORF">QYM36_015636</name>
</gene>
<dbReference type="GO" id="GO:0004722">
    <property type="term" value="F:protein serine/threonine phosphatase activity"/>
    <property type="evidence" value="ECO:0007669"/>
    <property type="project" value="UniProtKB-EC"/>
</dbReference>
<dbReference type="InterPro" id="IPR050341">
    <property type="entry name" value="PP1_catalytic_subunit"/>
</dbReference>
<comment type="caution">
    <text evidence="3">The sequence shown here is derived from an EMBL/GenBank/DDBJ whole genome shotgun (WGS) entry which is preliminary data.</text>
</comment>
<dbReference type="PANTHER" id="PTHR11668">
    <property type="entry name" value="SERINE/THREONINE PROTEIN PHOSPHATASE"/>
    <property type="match status" value="1"/>
</dbReference>
<accession>A0AA88L0A7</accession>
<dbReference type="EC" id="3.1.3.16" evidence="1"/>
<dbReference type="EMBL" id="JAVRJZ010000019">
    <property type="protein sequence ID" value="KAK2708011.1"/>
    <property type="molecule type" value="Genomic_DNA"/>
</dbReference>
<comment type="catalytic activity">
    <reaction evidence="1">
        <text>O-phospho-L-threonyl-[protein] + H2O = L-threonyl-[protein] + phosphate</text>
        <dbReference type="Rhea" id="RHEA:47004"/>
        <dbReference type="Rhea" id="RHEA-COMP:11060"/>
        <dbReference type="Rhea" id="RHEA-COMP:11605"/>
        <dbReference type="ChEBI" id="CHEBI:15377"/>
        <dbReference type="ChEBI" id="CHEBI:30013"/>
        <dbReference type="ChEBI" id="CHEBI:43474"/>
        <dbReference type="ChEBI" id="CHEBI:61977"/>
        <dbReference type="EC" id="3.1.3.16"/>
    </reaction>
</comment>
<dbReference type="InterPro" id="IPR006186">
    <property type="entry name" value="Ser/Thr-sp_prot-phosphatase"/>
</dbReference>
<evidence type="ECO:0000313" key="4">
    <source>
        <dbReference type="Proteomes" id="UP001187531"/>
    </source>
</evidence>
<sequence length="609" mass="67776">MKMAPKRRRKSSFGQVGEYNQPGDHVSVLIRCTGDETYMLVDDENKGLWFPGALVKPQQTWEQAATDAAKPIFPRPVEVNKLIRLNRLWSPNFNQFISHAFFAVDIASEVKGACKLKPNQKWMTSEQIESTKEEGPILRTAKALDAVRHYEDILSTPVYQEGSAYLNTILHEVEPAEASDASAGSLSAKEQLAAELAFEKDRQRSELSKAMAPDHEYQFANHVVTLRRTGDIEDVHTLWEEDEALAESSKATQAPGLEASGVRAKFSPKSLPNQLLSALNFYRWGPKKGLTKDAYSWGGSDMVTYGKNVIKLSKMVTTFLKMSPRLLRLQPPLYILGDIHGKLSDLNIYEKALWRAGPSLCPADILFLGDFVDRGMSSVEVVTYIFAIKCLSPEKIHLVRGNHETRRAQKRYGFYNECLQKFGPTFGEEVWEEVNKAFDCLPIAAVVDGKLFCAHGGIPPSVGGYVVSNYNKDIPCPLPDPGEVGVAWETLWCDPVEYRDVNTEMDVDKEGFGENLKRNTAHVFTPDALEHFLQANGLSHVIRAHEASDTGFEVKQFGKLVTICSSSRYGGKINEPVCCLVDKNKIRMIRIDTATAPATSDTNIVPGAV</sequence>
<dbReference type="SUPFAM" id="SSF56300">
    <property type="entry name" value="Metallo-dependent phosphatases"/>
    <property type="match status" value="1"/>
</dbReference>
<dbReference type="AlphaFoldDB" id="A0AA88L0A7"/>
<dbReference type="GO" id="GO:0005634">
    <property type="term" value="C:nucleus"/>
    <property type="evidence" value="ECO:0007669"/>
    <property type="project" value="TreeGrafter"/>
</dbReference>
<dbReference type="Proteomes" id="UP001187531">
    <property type="component" value="Unassembled WGS sequence"/>
</dbReference>
<keyword evidence="1" id="KW-0378">Hydrolase</keyword>
<protein>
    <recommendedName>
        <fullName evidence="1">Serine/threonine-protein phosphatase</fullName>
        <ecNumber evidence="1">3.1.3.16</ecNumber>
    </recommendedName>
</protein>
<feature type="domain" description="Serine/threonine specific protein phosphatases" evidence="2">
    <location>
        <begin position="399"/>
        <end position="404"/>
    </location>
</feature>
<reference evidence="3" key="1">
    <citation type="submission" date="2023-07" db="EMBL/GenBank/DDBJ databases">
        <title>Chromosome-level genome assembly of Artemia franciscana.</title>
        <authorList>
            <person name="Jo E."/>
        </authorList>
    </citation>
    <scope>NUCLEOTIDE SEQUENCE</scope>
    <source>
        <tissue evidence="3">Whole body</tissue>
    </source>
</reference>
<comment type="similarity">
    <text evidence="1">Belongs to the PPP phosphatase family.</text>
</comment>
<proteinExistence type="inferred from homology"/>
<keyword evidence="4" id="KW-1185">Reference proteome</keyword>
<dbReference type="Pfam" id="PF00149">
    <property type="entry name" value="Metallophos"/>
    <property type="match status" value="1"/>
</dbReference>
<dbReference type="PANTHER" id="PTHR11668:SF496">
    <property type="entry name" value="SERINE_THREONINE-PROTEIN PHOSPHATASE"/>
    <property type="match status" value="1"/>
</dbReference>
<dbReference type="GO" id="GO:0005737">
    <property type="term" value="C:cytoplasm"/>
    <property type="evidence" value="ECO:0007669"/>
    <property type="project" value="TreeGrafter"/>
</dbReference>
<dbReference type="PRINTS" id="PR00114">
    <property type="entry name" value="STPHPHTASE"/>
</dbReference>
<name>A0AA88L0A7_ARTSF</name>
<dbReference type="InterPro" id="IPR004843">
    <property type="entry name" value="Calcineurin-like_PHP"/>
</dbReference>
<dbReference type="SMART" id="SM00156">
    <property type="entry name" value="PP2Ac"/>
    <property type="match status" value="1"/>
</dbReference>
<dbReference type="CDD" id="cd00144">
    <property type="entry name" value="MPP_PPP_family"/>
    <property type="match status" value="1"/>
</dbReference>
<dbReference type="PROSITE" id="PS00125">
    <property type="entry name" value="SER_THR_PHOSPHATASE"/>
    <property type="match status" value="1"/>
</dbReference>
<dbReference type="Gene3D" id="3.60.21.10">
    <property type="match status" value="1"/>
</dbReference>